<dbReference type="InterPro" id="IPR002797">
    <property type="entry name" value="Polysacc_synth"/>
</dbReference>
<dbReference type="EMBL" id="MPPL01000001">
    <property type="protein sequence ID" value="OKS86945.1"/>
    <property type="molecule type" value="Genomic_DNA"/>
</dbReference>
<evidence type="ECO:0000256" key="6">
    <source>
        <dbReference type="SAM" id="Phobius"/>
    </source>
</evidence>
<evidence type="ECO:0008006" key="9">
    <source>
        <dbReference type="Google" id="ProtNLM"/>
    </source>
</evidence>
<evidence type="ECO:0000256" key="4">
    <source>
        <dbReference type="ARBA" id="ARBA00022989"/>
    </source>
</evidence>
<reference evidence="7 8" key="1">
    <citation type="submission" date="2016-11" db="EMBL/GenBank/DDBJ databases">
        <title>Whole Genome Sequencing of Mucilaginibacter polytrichastri RG4-7(T) isolated from the moss sample.</title>
        <authorList>
            <person name="Li Y."/>
        </authorList>
    </citation>
    <scope>NUCLEOTIDE SEQUENCE [LARGE SCALE GENOMIC DNA]</scope>
    <source>
        <strain evidence="7 8">RG4-7</strain>
    </source>
</reference>
<dbReference type="STRING" id="1302689.RG47T_2403"/>
<feature type="transmembrane region" description="Helical" evidence="6">
    <location>
        <begin position="283"/>
        <end position="304"/>
    </location>
</feature>
<dbReference type="PANTHER" id="PTHR30250">
    <property type="entry name" value="PST FAMILY PREDICTED COLANIC ACID TRANSPORTER"/>
    <property type="match status" value="1"/>
</dbReference>
<dbReference type="InterPro" id="IPR050833">
    <property type="entry name" value="Poly_Biosynth_Transport"/>
</dbReference>
<feature type="transmembrane region" description="Helical" evidence="6">
    <location>
        <begin position="25"/>
        <end position="43"/>
    </location>
</feature>
<feature type="transmembrane region" description="Helical" evidence="6">
    <location>
        <begin position="198"/>
        <end position="223"/>
    </location>
</feature>
<organism evidence="7 8">
    <name type="scientific">Mucilaginibacter polytrichastri</name>
    <dbReference type="NCBI Taxonomy" id="1302689"/>
    <lineage>
        <taxon>Bacteria</taxon>
        <taxon>Pseudomonadati</taxon>
        <taxon>Bacteroidota</taxon>
        <taxon>Sphingobacteriia</taxon>
        <taxon>Sphingobacteriales</taxon>
        <taxon>Sphingobacteriaceae</taxon>
        <taxon>Mucilaginibacter</taxon>
    </lineage>
</organism>
<evidence type="ECO:0000313" key="7">
    <source>
        <dbReference type="EMBL" id="OKS86945.1"/>
    </source>
</evidence>
<evidence type="ECO:0000256" key="3">
    <source>
        <dbReference type="ARBA" id="ARBA00022692"/>
    </source>
</evidence>
<comment type="subcellular location">
    <subcellularLocation>
        <location evidence="1">Cell membrane</location>
        <topology evidence="1">Multi-pass membrane protein</topology>
    </subcellularLocation>
</comment>
<evidence type="ECO:0000256" key="5">
    <source>
        <dbReference type="ARBA" id="ARBA00023136"/>
    </source>
</evidence>
<feature type="transmembrane region" description="Helical" evidence="6">
    <location>
        <begin position="97"/>
        <end position="120"/>
    </location>
</feature>
<protein>
    <recommendedName>
        <fullName evidence="9">Polysaccharide biosynthesis protein C-terminal domain-containing protein</fullName>
    </recommendedName>
</protein>
<dbReference type="Proteomes" id="UP000186720">
    <property type="component" value="Unassembled WGS sequence"/>
</dbReference>
<comment type="caution">
    <text evidence="7">The sequence shown here is derived from an EMBL/GenBank/DDBJ whole genome shotgun (WGS) entry which is preliminary data.</text>
</comment>
<feature type="transmembrane region" description="Helical" evidence="6">
    <location>
        <begin position="140"/>
        <end position="166"/>
    </location>
</feature>
<keyword evidence="8" id="KW-1185">Reference proteome</keyword>
<feature type="transmembrane region" description="Helical" evidence="6">
    <location>
        <begin position="325"/>
        <end position="346"/>
    </location>
</feature>
<feature type="transmembrane region" description="Helical" evidence="6">
    <location>
        <begin position="244"/>
        <end position="263"/>
    </location>
</feature>
<dbReference type="GO" id="GO:0005886">
    <property type="term" value="C:plasma membrane"/>
    <property type="evidence" value="ECO:0007669"/>
    <property type="project" value="UniProtKB-SubCell"/>
</dbReference>
<keyword evidence="3 6" id="KW-0812">Transmembrane</keyword>
<feature type="transmembrane region" description="Helical" evidence="6">
    <location>
        <begin position="173"/>
        <end position="192"/>
    </location>
</feature>
<name>A0A1Q5ZYU4_9SPHI</name>
<feature type="transmembrane region" description="Helical" evidence="6">
    <location>
        <begin position="416"/>
        <end position="436"/>
    </location>
</feature>
<keyword evidence="4 6" id="KW-1133">Transmembrane helix</keyword>
<keyword evidence="5 6" id="KW-0472">Membrane</keyword>
<dbReference type="AlphaFoldDB" id="A0A1Q5ZYU4"/>
<feature type="transmembrane region" description="Helical" evidence="6">
    <location>
        <begin position="393"/>
        <end position="410"/>
    </location>
</feature>
<dbReference type="RefSeq" id="WP_171972521.1">
    <property type="nucleotide sequence ID" value="NZ_FPAM01000005.1"/>
</dbReference>
<proteinExistence type="predicted"/>
<evidence type="ECO:0000256" key="2">
    <source>
        <dbReference type="ARBA" id="ARBA00022475"/>
    </source>
</evidence>
<dbReference type="PANTHER" id="PTHR30250:SF11">
    <property type="entry name" value="O-ANTIGEN TRANSPORTER-RELATED"/>
    <property type="match status" value="1"/>
</dbReference>
<sequence>MNIIVKIKSYFSEGHERSIIAKKNIAFSFLLKGIGIIIGLVLIPMTIKYVNESQYGIWLTLSSLVNWMNFFDVGLGNGLKNKISQTNALGQYKASRIYISSTYALLAIISILIFLMFLFINQFINWNLILNVSINSVKNLNQIIVFIVGFFCIQFILQIVNVVLTAVHATSKVSLITLISQIVSLIIIFLLTKYTQGSLLYLIIALSGVPLLVQIIASIWYYNHKYKYIAPSIKLINISLAKDILTIGGYFFLIQIGALILFETDNIVITQLFGPKEVTTFNIAYKLFAILVNVFTIVITPFWSSFTDAYTINDFVWIKGIFRKMYIYWGITVVIAIVLWIVSPFLYKLWLGSTLVNIPFILSASMVLYVAGFCWLMIHCYLLNGIGKIKLQLYLYIISTIVNIPLAIFLGKTIGIAGVTLSNVFVFFYMDIILYVQCKKILNNSASGIWAK</sequence>
<gene>
    <name evidence="7" type="ORF">RG47T_2403</name>
</gene>
<feature type="transmembrane region" description="Helical" evidence="6">
    <location>
        <begin position="358"/>
        <end position="381"/>
    </location>
</feature>
<keyword evidence="2" id="KW-1003">Cell membrane</keyword>
<accession>A0A1Q5ZYU4</accession>
<dbReference type="Pfam" id="PF01943">
    <property type="entry name" value="Polysacc_synt"/>
    <property type="match status" value="1"/>
</dbReference>
<evidence type="ECO:0000256" key="1">
    <source>
        <dbReference type="ARBA" id="ARBA00004651"/>
    </source>
</evidence>
<feature type="transmembrane region" description="Helical" evidence="6">
    <location>
        <begin position="55"/>
        <end position="76"/>
    </location>
</feature>
<evidence type="ECO:0000313" key="8">
    <source>
        <dbReference type="Proteomes" id="UP000186720"/>
    </source>
</evidence>